<proteinExistence type="predicted"/>
<dbReference type="AlphaFoldDB" id="A0AAV6U4N0"/>
<evidence type="ECO:0000256" key="1">
    <source>
        <dbReference type="SAM" id="MobiDB-lite"/>
    </source>
</evidence>
<feature type="compositionally biased region" description="Polar residues" evidence="1">
    <location>
        <begin position="37"/>
        <end position="48"/>
    </location>
</feature>
<dbReference type="PANTHER" id="PTHR19446">
    <property type="entry name" value="REVERSE TRANSCRIPTASES"/>
    <property type="match status" value="1"/>
</dbReference>
<dbReference type="Proteomes" id="UP000827092">
    <property type="component" value="Unassembled WGS sequence"/>
</dbReference>
<dbReference type="InterPro" id="IPR000477">
    <property type="entry name" value="RT_dom"/>
</dbReference>
<name>A0AAV6U4N0_9ARAC</name>
<evidence type="ECO:0000313" key="4">
    <source>
        <dbReference type="Proteomes" id="UP000827092"/>
    </source>
</evidence>
<keyword evidence="4" id="KW-1185">Reference proteome</keyword>
<feature type="domain" description="C2H2-type" evidence="2">
    <location>
        <begin position="271"/>
        <end position="291"/>
    </location>
</feature>
<organism evidence="3 4">
    <name type="scientific">Oedothorax gibbosus</name>
    <dbReference type="NCBI Taxonomy" id="931172"/>
    <lineage>
        <taxon>Eukaryota</taxon>
        <taxon>Metazoa</taxon>
        <taxon>Ecdysozoa</taxon>
        <taxon>Arthropoda</taxon>
        <taxon>Chelicerata</taxon>
        <taxon>Arachnida</taxon>
        <taxon>Araneae</taxon>
        <taxon>Araneomorphae</taxon>
        <taxon>Entelegynae</taxon>
        <taxon>Araneoidea</taxon>
        <taxon>Linyphiidae</taxon>
        <taxon>Erigoninae</taxon>
        <taxon>Oedothorax</taxon>
    </lineage>
</organism>
<feature type="region of interest" description="Disordered" evidence="1">
    <location>
        <begin position="23"/>
        <end position="61"/>
    </location>
</feature>
<dbReference type="Pfam" id="PF00078">
    <property type="entry name" value="RVT_1"/>
    <property type="match status" value="1"/>
</dbReference>
<dbReference type="InterPro" id="IPR013087">
    <property type="entry name" value="Znf_C2H2_type"/>
</dbReference>
<feature type="region of interest" description="Disordered" evidence="1">
    <location>
        <begin position="81"/>
        <end position="143"/>
    </location>
</feature>
<feature type="compositionally biased region" description="Basic and acidic residues" evidence="1">
    <location>
        <begin position="313"/>
        <end position="325"/>
    </location>
</feature>
<dbReference type="SMART" id="SM00355">
    <property type="entry name" value="ZnF_C2H2"/>
    <property type="match status" value="2"/>
</dbReference>
<protein>
    <recommendedName>
        <fullName evidence="2">C2H2-type domain-containing protein</fullName>
    </recommendedName>
</protein>
<gene>
    <name evidence="3" type="ORF">JTE90_004055</name>
</gene>
<feature type="region of interest" description="Disordered" evidence="1">
    <location>
        <begin position="1075"/>
        <end position="1144"/>
    </location>
</feature>
<comment type="caution">
    <text evidence="3">The sequence shown here is derived from an EMBL/GenBank/DDBJ whole genome shotgun (WGS) entry which is preliminary data.</text>
</comment>
<feature type="compositionally biased region" description="Polar residues" evidence="1">
    <location>
        <begin position="326"/>
        <end position="340"/>
    </location>
</feature>
<feature type="compositionally biased region" description="Low complexity" evidence="1">
    <location>
        <begin position="1105"/>
        <end position="1122"/>
    </location>
</feature>
<feature type="region of interest" description="Disordered" evidence="1">
    <location>
        <begin position="290"/>
        <end position="397"/>
    </location>
</feature>
<evidence type="ECO:0000259" key="2">
    <source>
        <dbReference type="PROSITE" id="PS00028"/>
    </source>
</evidence>
<dbReference type="PROSITE" id="PS00028">
    <property type="entry name" value="ZINC_FINGER_C2H2_1"/>
    <property type="match status" value="1"/>
</dbReference>
<accession>A0AAV6U4N0</accession>
<sequence length="1203" mass="134685">MKFQKFTIYRKHLELHRQASLNLTLDPRPDPAGPVTSIPSTSTFQPSNRPAPRPISRNAASCPLCKADPFPDETTRDLHVEFAHPGKTTKTNRQKERIFTPSRHQPPSPSTEARTARIISRHPSAPAFPSPPSSPAGDDSQDLFQERGNRRRSNTNRNHIPSSAYCLEEDLDDAPVVTTRKGNTLHVSFPMSRTLYSTESGCKNKFASGSWTSILQSLKRHLKLDQRFPIFKVKKWCSICPAVCPDRVSYHECFTGRDPTFQPGIDLTFKCPNCDLQCSSRRQLSNHSALHRNNELRVPRRPFQSANLHPVRNRRDRDIHLEPRRSATTQESRARTPSHTNESRPGDPRSTIEWANRNLDRNSPVPDSRCHPSTSPDVQSRDPPPIPTRSSPAVPEPAARLGTIDEIAEWIAEANLPAPPKKARRKRNRTRTTSISDSDIDPAAIEELRREITPNPSTQAPAALQPPSPPCDDTIPEPLDDFADPLNALLSGGPRIDEDQWNSFEELLDEITSRIGEFAHLPQPKDDTRDHPPARIDVNNHRSIQRLYKRNRRRAIRLITDGESSKCHLEGSTITKHFNDVFKPSPFDPTMFNRVDGRLPINMDPFAPAEVKARLSRFENTAPGPDRLTYAHLKEVDPECTYLAKILNICTKARRNPEQWKCSRTILIHKKGDVEAIENWRPIALCCTLYKLLTGCLASRLSAWLADEDVLSSAQKGFLPFDGTFEHHYLVSREILRTKTEGEDICMAQIDLANAFGSVPHAAIDAALVAAGVGDHFSEMVHNLYEGTSTEFIAGDGITDRLEAKSGSTPRGHRSTPFFIDNQPLEVVPNHIPSSFLGTPVGFQLFQNTEDVEKILELGKKIGESHLAPWQRIDAYKTFCFPALNFPMRTGQFSKNQLHQVDMEIRKFIKVTLNLVGPASNASNHYIYGATDAGCLGIPCLEDEHDVVLLDSAFKLLTSRDPRVSRIAWADLASQIEFRTASPDAQTVASPAEVEMFLSGSCDAPFHRGKSNGKYVWSSARDASKRLGVSWTCPEWGQISASFQEQLIKPSNRRMVQRTIKSIIRSDRSLDLIKLPSQDHARQSHTNPSTDVDGDYNPPPPSSPANQTHHSQSSHAQLHAPATDAASPLPSQTDDYPLLPSLDNDAVGLPPSSLETRFQRIINYSLYPRDTHTLPEMTTNAPLTGHPLYVHPSELWRRHSPNQ</sequence>
<reference evidence="3 4" key="1">
    <citation type="journal article" date="2022" name="Nat. Ecol. Evol.">
        <title>A masculinizing supergene underlies an exaggerated male reproductive morph in a spider.</title>
        <authorList>
            <person name="Hendrickx F."/>
            <person name="De Corte Z."/>
            <person name="Sonet G."/>
            <person name="Van Belleghem S.M."/>
            <person name="Kostlbacher S."/>
            <person name="Vangestel C."/>
        </authorList>
    </citation>
    <scope>NUCLEOTIDE SEQUENCE [LARGE SCALE GENOMIC DNA]</scope>
    <source>
        <strain evidence="3">W744_W776</strain>
    </source>
</reference>
<dbReference type="EMBL" id="JAFNEN010000643">
    <property type="protein sequence ID" value="KAG8179227.1"/>
    <property type="molecule type" value="Genomic_DNA"/>
</dbReference>
<evidence type="ECO:0000313" key="3">
    <source>
        <dbReference type="EMBL" id="KAG8179227.1"/>
    </source>
</evidence>